<reference evidence="8" key="1">
    <citation type="submission" date="2022-07" db="EMBL/GenBank/DDBJ databases">
        <title>Phylogenomic reconstructions and comparative analyses of Kickxellomycotina fungi.</title>
        <authorList>
            <person name="Reynolds N.K."/>
            <person name="Stajich J.E."/>
            <person name="Barry K."/>
            <person name="Grigoriev I.V."/>
            <person name="Crous P."/>
            <person name="Smith M.E."/>
        </authorList>
    </citation>
    <scope>NUCLEOTIDE SEQUENCE</scope>
    <source>
        <strain evidence="8">NRRL 3115</strain>
    </source>
</reference>
<feature type="compositionally biased region" description="Polar residues" evidence="6">
    <location>
        <begin position="174"/>
        <end position="200"/>
    </location>
</feature>
<feature type="region of interest" description="Disordered" evidence="6">
    <location>
        <begin position="264"/>
        <end position="287"/>
    </location>
</feature>
<keyword evidence="4" id="KW-0804">Transcription</keyword>
<evidence type="ECO:0000256" key="6">
    <source>
        <dbReference type="SAM" id="MobiDB-lite"/>
    </source>
</evidence>
<evidence type="ECO:0000259" key="7">
    <source>
        <dbReference type="PROSITE" id="PS50048"/>
    </source>
</evidence>
<dbReference type="CDD" id="cd00067">
    <property type="entry name" value="GAL4"/>
    <property type="match status" value="1"/>
</dbReference>
<dbReference type="InterPro" id="IPR001138">
    <property type="entry name" value="Zn2Cys6_DnaBD"/>
</dbReference>
<keyword evidence="3" id="KW-0805">Transcription regulation</keyword>
<dbReference type="OrthoDB" id="2123952at2759"/>
<evidence type="ECO:0000256" key="3">
    <source>
        <dbReference type="ARBA" id="ARBA00023015"/>
    </source>
</evidence>
<evidence type="ECO:0000256" key="1">
    <source>
        <dbReference type="ARBA" id="ARBA00004123"/>
    </source>
</evidence>
<dbReference type="InterPro" id="IPR050815">
    <property type="entry name" value="TF_fung"/>
</dbReference>
<dbReference type="PANTHER" id="PTHR47338:SF5">
    <property type="entry name" value="ZN(II)2CYS6 TRANSCRIPTION FACTOR (EUROFUNG)"/>
    <property type="match status" value="1"/>
</dbReference>
<dbReference type="Gene3D" id="4.10.240.10">
    <property type="entry name" value="Zn(2)-C6 fungal-type DNA-binding domain"/>
    <property type="match status" value="1"/>
</dbReference>
<dbReference type="GO" id="GO:0008270">
    <property type="term" value="F:zinc ion binding"/>
    <property type="evidence" value="ECO:0007669"/>
    <property type="project" value="InterPro"/>
</dbReference>
<feature type="region of interest" description="Disordered" evidence="6">
    <location>
        <begin position="124"/>
        <end position="203"/>
    </location>
</feature>
<dbReference type="SUPFAM" id="SSF57701">
    <property type="entry name" value="Zn2/Cys6 DNA-binding domain"/>
    <property type="match status" value="1"/>
</dbReference>
<evidence type="ECO:0000256" key="2">
    <source>
        <dbReference type="ARBA" id="ARBA00022723"/>
    </source>
</evidence>
<comment type="subcellular location">
    <subcellularLocation>
        <location evidence="1">Nucleus</location>
    </subcellularLocation>
</comment>
<feature type="compositionally biased region" description="Polar residues" evidence="6">
    <location>
        <begin position="129"/>
        <end position="146"/>
    </location>
</feature>
<dbReference type="PROSITE" id="PS50048">
    <property type="entry name" value="ZN2_CY6_FUNGAL_2"/>
    <property type="match status" value="1"/>
</dbReference>
<evidence type="ECO:0000256" key="5">
    <source>
        <dbReference type="ARBA" id="ARBA00023242"/>
    </source>
</evidence>
<dbReference type="AlphaFoldDB" id="A0A9W8GAA0"/>
<dbReference type="PROSITE" id="PS00463">
    <property type="entry name" value="ZN2_CY6_FUNGAL_1"/>
    <property type="match status" value="1"/>
</dbReference>
<evidence type="ECO:0000313" key="8">
    <source>
        <dbReference type="EMBL" id="KAJ2679097.1"/>
    </source>
</evidence>
<dbReference type="Pfam" id="PF00172">
    <property type="entry name" value="Zn_clus"/>
    <property type="match status" value="1"/>
</dbReference>
<dbReference type="PANTHER" id="PTHR47338">
    <property type="entry name" value="ZN(II)2CYS6 TRANSCRIPTION FACTOR (EUROFUNG)-RELATED"/>
    <property type="match status" value="1"/>
</dbReference>
<keyword evidence="5" id="KW-0539">Nucleus</keyword>
<gene>
    <name evidence="8" type="ORF">GGI25_001869</name>
</gene>
<keyword evidence="2" id="KW-0479">Metal-binding</keyword>
<feature type="domain" description="Zn(2)-C6 fungal-type" evidence="7">
    <location>
        <begin position="24"/>
        <end position="54"/>
    </location>
</feature>
<dbReference type="GO" id="GO:0000981">
    <property type="term" value="F:DNA-binding transcription factor activity, RNA polymerase II-specific"/>
    <property type="evidence" value="ECO:0007669"/>
    <property type="project" value="InterPro"/>
</dbReference>
<sequence length="287" mass="30413">MQPHPLLVGSPSPNHSHLIRYRHSCEHCRKRKIKCSGTRPICDHCLRRNIPCIYKPLARTTRRGSPMCAQQSAQPIPIPITNFSSSHEGLVASSAPAMFHPSNNNNTQKPQLWSAMPHLYSGASPFGSGETSTPASLLSDTSTQGDAFSPCDLSPWGFAQNMEPPPTHKRRMTNESNDSTSSLPLLQNSSHDQANSNSMGPSYLGVSLPSNSFASTGPSSHLGVSLPSNPFAFSSMGQLDLFAQFGLSVEQPFANSGIAPEMTIQQQGGSSAGPTSNGGSRGGGALG</sequence>
<dbReference type="EMBL" id="JANBTW010000015">
    <property type="protein sequence ID" value="KAJ2679097.1"/>
    <property type="molecule type" value="Genomic_DNA"/>
</dbReference>
<comment type="caution">
    <text evidence="8">The sequence shown here is derived from an EMBL/GenBank/DDBJ whole genome shotgun (WGS) entry which is preliminary data.</text>
</comment>
<protein>
    <recommendedName>
        <fullName evidence="7">Zn(2)-C6 fungal-type domain-containing protein</fullName>
    </recommendedName>
</protein>
<dbReference type="GO" id="GO:0005634">
    <property type="term" value="C:nucleus"/>
    <property type="evidence" value="ECO:0007669"/>
    <property type="project" value="UniProtKB-SubCell"/>
</dbReference>
<proteinExistence type="predicted"/>
<name>A0A9W8GAA0_9FUNG</name>
<dbReference type="SMART" id="SM00066">
    <property type="entry name" value="GAL4"/>
    <property type="match status" value="1"/>
</dbReference>
<evidence type="ECO:0000256" key="4">
    <source>
        <dbReference type="ARBA" id="ARBA00023163"/>
    </source>
</evidence>
<evidence type="ECO:0000313" key="9">
    <source>
        <dbReference type="Proteomes" id="UP001151518"/>
    </source>
</evidence>
<dbReference type="InterPro" id="IPR036864">
    <property type="entry name" value="Zn2-C6_fun-type_DNA-bd_sf"/>
</dbReference>
<accession>A0A9W8GAA0</accession>
<dbReference type="Proteomes" id="UP001151518">
    <property type="component" value="Unassembled WGS sequence"/>
</dbReference>
<organism evidence="8 9">
    <name type="scientific">Coemansia spiralis</name>
    <dbReference type="NCBI Taxonomy" id="417178"/>
    <lineage>
        <taxon>Eukaryota</taxon>
        <taxon>Fungi</taxon>
        <taxon>Fungi incertae sedis</taxon>
        <taxon>Zoopagomycota</taxon>
        <taxon>Kickxellomycotina</taxon>
        <taxon>Kickxellomycetes</taxon>
        <taxon>Kickxellales</taxon>
        <taxon>Kickxellaceae</taxon>
        <taxon>Coemansia</taxon>
    </lineage>
</organism>